<dbReference type="OrthoDB" id="4486012at2"/>
<dbReference type="STRING" id="366533.SAMN05444339_10290"/>
<evidence type="ECO:0000313" key="4">
    <source>
        <dbReference type="EMBL" id="SHE79710.1"/>
    </source>
</evidence>
<feature type="domain" description="Minor tail protein gp31 C-terminal" evidence="3">
    <location>
        <begin position="118"/>
        <end position="141"/>
    </location>
</feature>
<dbReference type="AlphaFoldDB" id="A0A1M4WEX4"/>
<accession>A0A1M4WEX4</accession>
<proteinExistence type="predicted"/>
<feature type="compositionally biased region" description="Gly residues" evidence="1">
    <location>
        <begin position="71"/>
        <end position="83"/>
    </location>
</feature>
<keyword evidence="5" id="KW-1185">Reference proteome</keyword>
<reference evidence="5" key="1">
    <citation type="submission" date="2016-11" db="EMBL/GenBank/DDBJ databases">
        <authorList>
            <person name="Varghese N."/>
            <person name="Submissions S."/>
        </authorList>
    </citation>
    <scope>NUCLEOTIDE SEQUENCE [LARGE SCALE GENOMIC DNA]</scope>
    <source>
        <strain evidence="5">DSM 29326</strain>
    </source>
</reference>
<feature type="region of interest" description="Disordered" evidence="1">
    <location>
        <begin position="55"/>
        <end position="90"/>
    </location>
</feature>
<sequence>MATETRRIIPRNGTLLAWTNVNPTLAAGEFGVESDTGKFKIGNGTLPWNQLPYANSAVGGEGPPGQDGANGAPGEGVPIGGQPGDTLVKTASDDYAATWVPGVVTDTEKAGAGTEIRNIVALTQAEYDALPVKDPQTLYHTYD</sequence>
<dbReference type="SUPFAM" id="SSF69349">
    <property type="entry name" value="Phage fibre proteins"/>
    <property type="match status" value="1"/>
</dbReference>
<evidence type="ECO:0000259" key="2">
    <source>
        <dbReference type="Pfam" id="PF18454"/>
    </source>
</evidence>
<organism evidence="4 5">
    <name type="scientific">Loktanella atrilutea</name>
    <dbReference type="NCBI Taxonomy" id="366533"/>
    <lineage>
        <taxon>Bacteria</taxon>
        <taxon>Pseudomonadati</taxon>
        <taxon>Pseudomonadota</taxon>
        <taxon>Alphaproteobacteria</taxon>
        <taxon>Rhodobacterales</taxon>
        <taxon>Roseobacteraceae</taxon>
        <taxon>Loktanella</taxon>
    </lineage>
</organism>
<dbReference type="InterPro" id="IPR056923">
    <property type="entry name" value="Minor_tail_gp31_C"/>
</dbReference>
<protein>
    <submittedName>
        <fullName evidence="4">Uncharacterized protein</fullName>
    </submittedName>
</protein>
<evidence type="ECO:0000259" key="3">
    <source>
        <dbReference type="Pfam" id="PF24243"/>
    </source>
</evidence>
<gene>
    <name evidence="4" type="ORF">SAMN05444339_10290</name>
</gene>
<evidence type="ECO:0000313" key="5">
    <source>
        <dbReference type="Proteomes" id="UP000183987"/>
    </source>
</evidence>
<dbReference type="Proteomes" id="UP000183987">
    <property type="component" value="Unassembled WGS sequence"/>
</dbReference>
<dbReference type="Pfam" id="PF24243">
    <property type="entry name" value="Phage_tail_C"/>
    <property type="match status" value="1"/>
</dbReference>
<feature type="domain" description="Major tropism determinant N-terminal" evidence="2">
    <location>
        <begin position="18"/>
        <end position="45"/>
    </location>
</feature>
<dbReference type="RefSeq" id="WP_072856250.1">
    <property type="nucleotide sequence ID" value="NZ_FQUE01000002.1"/>
</dbReference>
<dbReference type="InterPro" id="IPR041352">
    <property type="entry name" value="Mtd_N"/>
</dbReference>
<dbReference type="Pfam" id="PF18454">
    <property type="entry name" value="Mtd_N"/>
    <property type="match status" value="1"/>
</dbReference>
<name>A0A1M4WEX4_LOKAT</name>
<dbReference type="EMBL" id="FQUE01000002">
    <property type="protein sequence ID" value="SHE79710.1"/>
    <property type="molecule type" value="Genomic_DNA"/>
</dbReference>
<evidence type="ECO:0000256" key="1">
    <source>
        <dbReference type="SAM" id="MobiDB-lite"/>
    </source>
</evidence>